<dbReference type="RefSeq" id="WP_041090184.1">
    <property type="nucleotide sequence ID" value="NZ_JXRP01000019.1"/>
</dbReference>
<dbReference type="GO" id="GO:0051996">
    <property type="term" value="F:squalene synthase [NAD(P)H] activity"/>
    <property type="evidence" value="ECO:0007669"/>
    <property type="project" value="InterPro"/>
</dbReference>
<dbReference type="Proteomes" id="UP000031938">
    <property type="component" value="Unassembled WGS sequence"/>
</dbReference>
<dbReference type="InterPro" id="IPR044844">
    <property type="entry name" value="Trans_IPPS_euk-type"/>
</dbReference>
<proteinExistence type="predicted"/>
<evidence type="ECO:0008006" key="3">
    <source>
        <dbReference type="Google" id="ProtNLM"/>
    </source>
</evidence>
<dbReference type="GO" id="GO:0045338">
    <property type="term" value="P:farnesyl diphosphate metabolic process"/>
    <property type="evidence" value="ECO:0007669"/>
    <property type="project" value="InterPro"/>
</dbReference>
<keyword evidence="2" id="KW-1185">Reference proteome</keyword>
<dbReference type="PANTHER" id="PTHR11626">
    <property type="entry name" value="FARNESYL-DIPHOSPHATE FARNESYLTRANSFERASE"/>
    <property type="match status" value="1"/>
</dbReference>
<dbReference type="STRING" id="889306.KP78_32570"/>
<organism evidence="1 2">
    <name type="scientific">Jeotgalibacillus soli</name>
    <dbReference type="NCBI Taxonomy" id="889306"/>
    <lineage>
        <taxon>Bacteria</taxon>
        <taxon>Bacillati</taxon>
        <taxon>Bacillota</taxon>
        <taxon>Bacilli</taxon>
        <taxon>Bacillales</taxon>
        <taxon>Caryophanaceae</taxon>
        <taxon>Jeotgalibacillus</taxon>
    </lineage>
</organism>
<dbReference type="PANTHER" id="PTHR11626:SF2">
    <property type="entry name" value="SQUALENE SYNTHASE"/>
    <property type="match status" value="1"/>
</dbReference>
<reference evidence="1 2" key="1">
    <citation type="submission" date="2015-01" db="EMBL/GenBank/DDBJ databases">
        <title>Genome sequencing of Jeotgalibacillus soli.</title>
        <authorList>
            <person name="Goh K.M."/>
            <person name="Chan K.-G."/>
            <person name="Yaakop A.S."/>
            <person name="Ee R."/>
            <person name="Gan H.M."/>
            <person name="Chan C.S."/>
        </authorList>
    </citation>
    <scope>NUCLEOTIDE SEQUENCE [LARGE SCALE GENOMIC DNA]</scope>
    <source>
        <strain evidence="1 2">P9</strain>
    </source>
</reference>
<accession>A0A0C2VJW9</accession>
<dbReference type="EMBL" id="JXRP01000019">
    <property type="protein sequence ID" value="KIL44293.1"/>
    <property type="molecule type" value="Genomic_DNA"/>
</dbReference>
<dbReference type="InterPro" id="IPR002060">
    <property type="entry name" value="Squ/phyt_synthse"/>
</dbReference>
<protein>
    <recommendedName>
        <fullName evidence="3">Phytoene synthase</fullName>
    </recommendedName>
</protein>
<dbReference type="PATRIC" id="fig|889306.3.peg.3272"/>
<dbReference type="InterPro" id="IPR008949">
    <property type="entry name" value="Isoprenoid_synthase_dom_sf"/>
</dbReference>
<dbReference type="Pfam" id="PF00494">
    <property type="entry name" value="SQS_PSY"/>
    <property type="match status" value="1"/>
</dbReference>
<dbReference type="AlphaFoldDB" id="A0A0C2VJW9"/>
<dbReference type="Gene3D" id="1.10.600.10">
    <property type="entry name" value="Farnesyl Diphosphate Synthase"/>
    <property type="match status" value="1"/>
</dbReference>
<evidence type="ECO:0000313" key="1">
    <source>
        <dbReference type="EMBL" id="KIL44293.1"/>
    </source>
</evidence>
<sequence>MNEDKIIHSEAMDMLMETSRTFFIPISYLETGLKETIASAYLCMRAIDEIEDHVEVEPEIKSALLKSVSELLRKPFDNNAYLSLIQPYKDILPPVTQRLDEWISLCPSEIVEKVKEKTAIMADGMAEWVTKEWEIKSKQDLDEYTYYVAGLVGVMLSDIWEWYDNIDSDKDLAVSFGRGLQLVNILRNRQEDLERGVDFFPNGWTMDDMFAYAKENLASAHKYIEDINNSTVVAFCSIPLALADSTIDALEKGREKISRAEVTELVSQVRRGLS</sequence>
<comment type="caution">
    <text evidence="1">The sequence shown here is derived from an EMBL/GenBank/DDBJ whole genome shotgun (WGS) entry which is preliminary data.</text>
</comment>
<dbReference type="OrthoDB" id="9787280at2"/>
<dbReference type="SUPFAM" id="SSF48576">
    <property type="entry name" value="Terpenoid synthases"/>
    <property type="match status" value="1"/>
</dbReference>
<gene>
    <name evidence="1" type="ORF">KP78_32570</name>
</gene>
<evidence type="ECO:0000313" key="2">
    <source>
        <dbReference type="Proteomes" id="UP000031938"/>
    </source>
</evidence>
<name>A0A0C2VJW9_9BACL</name>